<comment type="caution">
    <text evidence="2">The sequence shown here is derived from an EMBL/GenBank/DDBJ whole genome shotgun (WGS) entry which is preliminary data.</text>
</comment>
<sequence length="333" mass="34089">MSWREIILAGSLVRIVTSRPSASTPSTSVNTNEATILFYHDFNLFAASVVAADACSTTYIFDCTAAGCNLSGQVTHTQSALGYDETFSPTRDPAIMGVSMSCSAISGSNAAVCTSTRSIAHGAVEASSITLTGVDASPAFVQITAGGELLAMATGECDLSTRSTKSSTSSVPVTAPAIVPVTLSETSSHPSTTLMSSSSKEVIVTVPFLTSWSTALAASIISADACQTTMALQCADASACPGLTGTIMASAGPSWYEHNFTALTSNQATSISESCTFITGQATCKEIAQYSLSATASANTTTPTMSYSNGTIRVTGGQDKILAVMGSRKATEE</sequence>
<feature type="signal peptide" evidence="1">
    <location>
        <begin position="1"/>
        <end position="18"/>
    </location>
</feature>
<dbReference type="EMBL" id="JAUTXT010000056">
    <property type="protein sequence ID" value="KAK3670464.1"/>
    <property type="molecule type" value="Genomic_DNA"/>
</dbReference>
<gene>
    <name evidence="2" type="ORF">LTR78_009705</name>
</gene>
<keyword evidence="1" id="KW-0732">Signal</keyword>
<organism evidence="2 3">
    <name type="scientific">Recurvomyces mirabilis</name>
    <dbReference type="NCBI Taxonomy" id="574656"/>
    <lineage>
        <taxon>Eukaryota</taxon>
        <taxon>Fungi</taxon>
        <taxon>Dikarya</taxon>
        <taxon>Ascomycota</taxon>
        <taxon>Pezizomycotina</taxon>
        <taxon>Dothideomycetes</taxon>
        <taxon>Dothideomycetidae</taxon>
        <taxon>Mycosphaerellales</taxon>
        <taxon>Teratosphaeriaceae</taxon>
        <taxon>Recurvomyces</taxon>
    </lineage>
</organism>
<feature type="chain" id="PRO_5042249233" evidence="1">
    <location>
        <begin position="19"/>
        <end position="333"/>
    </location>
</feature>
<evidence type="ECO:0000256" key="1">
    <source>
        <dbReference type="SAM" id="SignalP"/>
    </source>
</evidence>
<proteinExistence type="predicted"/>
<reference evidence="2" key="1">
    <citation type="submission" date="2023-07" db="EMBL/GenBank/DDBJ databases">
        <title>Black Yeasts Isolated from many extreme environments.</title>
        <authorList>
            <person name="Coleine C."/>
            <person name="Stajich J.E."/>
            <person name="Selbmann L."/>
        </authorList>
    </citation>
    <scope>NUCLEOTIDE SEQUENCE</scope>
    <source>
        <strain evidence="2">CCFEE 5485</strain>
    </source>
</reference>
<evidence type="ECO:0000313" key="2">
    <source>
        <dbReference type="EMBL" id="KAK3670464.1"/>
    </source>
</evidence>
<accession>A0AAE0WGG7</accession>
<dbReference type="AlphaFoldDB" id="A0AAE0WGG7"/>
<protein>
    <submittedName>
        <fullName evidence="2">Uncharacterized protein</fullName>
    </submittedName>
</protein>
<evidence type="ECO:0000313" key="3">
    <source>
        <dbReference type="Proteomes" id="UP001274830"/>
    </source>
</evidence>
<dbReference type="Proteomes" id="UP001274830">
    <property type="component" value="Unassembled WGS sequence"/>
</dbReference>
<name>A0AAE0WGG7_9PEZI</name>
<keyword evidence="3" id="KW-1185">Reference proteome</keyword>